<organism evidence="4 5">
    <name type="scientific">Sphaerochaeta associata</name>
    <dbReference type="NCBI Taxonomy" id="1129264"/>
    <lineage>
        <taxon>Bacteria</taxon>
        <taxon>Pseudomonadati</taxon>
        <taxon>Spirochaetota</taxon>
        <taxon>Spirochaetia</taxon>
        <taxon>Spirochaetales</taxon>
        <taxon>Sphaerochaetaceae</taxon>
        <taxon>Sphaerochaeta</taxon>
    </lineage>
</organism>
<dbReference type="EMBL" id="CP094929">
    <property type="protein sequence ID" value="UOM52205.1"/>
    <property type="molecule type" value="Genomic_DNA"/>
</dbReference>
<name>A0ABY4DDC7_9SPIR</name>
<feature type="chain" id="PRO_5046014452" evidence="3">
    <location>
        <begin position="22"/>
        <end position="436"/>
    </location>
</feature>
<gene>
    <name evidence="4" type="ORF">MUG09_05380</name>
</gene>
<keyword evidence="5" id="KW-1185">Reference proteome</keyword>
<dbReference type="SUPFAM" id="SSF53850">
    <property type="entry name" value="Periplasmic binding protein-like II"/>
    <property type="match status" value="1"/>
</dbReference>
<evidence type="ECO:0000256" key="2">
    <source>
        <dbReference type="ARBA" id="ARBA00008520"/>
    </source>
</evidence>
<accession>A0ABY4DDC7</accession>
<comment type="similarity">
    <text evidence="2">Belongs to the bacterial solute-binding protein 1 family.</text>
</comment>
<sequence>MKKTFIVVLLIALLLPLSLFAQGSKATAVDETKPVTIQYWTHEDPARTQLETELIAKFMADNPNITVVRSTQASVKQIELVQTAFAANQGPDMFNLPIENQYSYISNGRVAPVDYQAAGYANKQDLLDKYMDGVLDTVTVDGEVYGLPLELTNWSIYLNKKVFRSAGLDPEKDYPKTWEEMADISEKLAIRDGDILIRRGYDFRYPYYLTFFVPMVEQLGGDLLSADGKKAIIGDEAWLKALTYMQQWGPSGRNLGSPTYKNARNLFNQDNNDIAMAHTGLYQQGRIEKDNPAFFNSGEWMVIPYPTFKDAVRDVAACYYGHFFMVNADSDPAVQKAAWKLSGYLLSHGEEYLTRGGNIIQPTKALFASDTLKNMPYSQVFIDDMARSHMIYYGENSPQVQTQIRNAVESVMLSGVSPEKALATLRASVQEIIDEQ</sequence>
<dbReference type="PANTHER" id="PTHR43649:SF12">
    <property type="entry name" value="DIACETYLCHITOBIOSE BINDING PROTEIN DASA"/>
    <property type="match status" value="1"/>
</dbReference>
<evidence type="ECO:0000256" key="3">
    <source>
        <dbReference type="SAM" id="SignalP"/>
    </source>
</evidence>
<dbReference type="InterPro" id="IPR006059">
    <property type="entry name" value="SBP"/>
</dbReference>
<evidence type="ECO:0000256" key="1">
    <source>
        <dbReference type="ARBA" id="ARBA00004418"/>
    </source>
</evidence>
<reference evidence="5" key="1">
    <citation type="journal article" date="2024" name="J Bioinform Genom">
        <title>Complete genome sequence of the type strain bacterium Sphaerochaeta associata GLS2t (VKM B-2742)t.</title>
        <authorList>
            <person name="Troshina O.Y."/>
            <person name="Tepeeva A.N."/>
            <person name="Arzamasceva V.O."/>
            <person name="Whitman W.B."/>
            <person name="Varghese N."/>
            <person name="Shapiro N."/>
            <person name="Woyke T."/>
            <person name="Kripides N.C."/>
            <person name="Vasilenko O.V."/>
        </authorList>
    </citation>
    <scope>NUCLEOTIDE SEQUENCE [LARGE SCALE GENOMIC DNA]</scope>
    <source>
        <strain evidence="5">GLS2T</strain>
    </source>
</reference>
<dbReference type="RefSeq" id="WP_244774214.1">
    <property type="nucleotide sequence ID" value="NZ_CP094929.1"/>
</dbReference>
<dbReference type="InterPro" id="IPR050490">
    <property type="entry name" value="Bact_solute-bd_prot1"/>
</dbReference>
<evidence type="ECO:0000313" key="4">
    <source>
        <dbReference type="EMBL" id="UOM52205.1"/>
    </source>
</evidence>
<dbReference type="Gene3D" id="3.40.190.10">
    <property type="entry name" value="Periplasmic binding protein-like II"/>
    <property type="match status" value="1"/>
</dbReference>
<dbReference type="Proteomes" id="UP000829708">
    <property type="component" value="Chromosome"/>
</dbReference>
<proteinExistence type="inferred from homology"/>
<evidence type="ECO:0000313" key="5">
    <source>
        <dbReference type="Proteomes" id="UP000829708"/>
    </source>
</evidence>
<protein>
    <submittedName>
        <fullName evidence="4">Extracellular solute-binding protein</fullName>
    </submittedName>
</protein>
<comment type="subcellular location">
    <subcellularLocation>
        <location evidence="1">Periplasm</location>
    </subcellularLocation>
</comment>
<dbReference type="Pfam" id="PF01547">
    <property type="entry name" value="SBP_bac_1"/>
    <property type="match status" value="1"/>
</dbReference>
<feature type="signal peptide" evidence="3">
    <location>
        <begin position="1"/>
        <end position="21"/>
    </location>
</feature>
<keyword evidence="3" id="KW-0732">Signal</keyword>
<dbReference type="PANTHER" id="PTHR43649">
    <property type="entry name" value="ARABINOSE-BINDING PROTEIN-RELATED"/>
    <property type="match status" value="1"/>
</dbReference>